<protein>
    <submittedName>
        <fullName evidence="3">Apolipophorin-III superfamily protein, putative</fullName>
    </submittedName>
</protein>
<keyword evidence="4" id="KW-1185">Reference proteome</keyword>
<dbReference type="GeneID" id="39877203"/>
<proteinExistence type="predicted"/>
<feature type="coiled-coil region" evidence="1">
    <location>
        <begin position="94"/>
        <end position="121"/>
    </location>
</feature>
<evidence type="ECO:0000313" key="4">
    <source>
        <dbReference type="Proteomes" id="UP000236319"/>
    </source>
</evidence>
<evidence type="ECO:0000256" key="1">
    <source>
        <dbReference type="SAM" id="Coils"/>
    </source>
</evidence>
<dbReference type="RefSeq" id="XP_028869676.1">
    <property type="nucleotide sequence ID" value="XM_029013843.1"/>
</dbReference>
<dbReference type="EMBL" id="BDSA01000048">
    <property type="protein sequence ID" value="GBE63433.1"/>
    <property type="molecule type" value="Genomic_DNA"/>
</dbReference>
<feature type="compositionally biased region" description="Low complexity" evidence="2">
    <location>
        <begin position="354"/>
        <end position="365"/>
    </location>
</feature>
<organism evidence="3 4">
    <name type="scientific">Babesia ovata</name>
    <dbReference type="NCBI Taxonomy" id="189622"/>
    <lineage>
        <taxon>Eukaryota</taxon>
        <taxon>Sar</taxon>
        <taxon>Alveolata</taxon>
        <taxon>Apicomplexa</taxon>
        <taxon>Aconoidasida</taxon>
        <taxon>Piroplasmida</taxon>
        <taxon>Babesiidae</taxon>
        <taxon>Babesia</taxon>
    </lineage>
</organism>
<feature type="region of interest" description="Disordered" evidence="2">
    <location>
        <begin position="351"/>
        <end position="377"/>
    </location>
</feature>
<dbReference type="VEuPathDB" id="PiroplasmaDB:BOVATA_049260"/>
<feature type="region of interest" description="Disordered" evidence="2">
    <location>
        <begin position="1"/>
        <end position="39"/>
    </location>
</feature>
<dbReference type="AlphaFoldDB" id="A0A2H6KKB3"/>
<evidence type="ECO:0000256" key="2">
    <source>
        <dbReference type="SAM" id="MobiDB-lite"/>
    </source>
</evidence>
<sequence>MLPLPTVLSGKGQSRRRLHQPTRTSTHRSSRESHVDNIGPTIGEQIDRLQKPKGAGQSNNVQHFIDELQEKIDKLKPLVSGIDKSAEGYMKDEVGSLKDKVADLKRRIEEIDKAIKEFDEALRGAITDATLAVNTARQTLTDGISDLQEQLTSEVKTAFISVHTKVKQMFCKQHQEDLNALHSLVVAQEGEIKKIIEADKKNGLKGMLNKLNTHLMEQIKELKHIPRYTSSIDPAMHSSLSKLVLRVKIGFKDFFQMFSEQSDVKSQKAEIEKVSSSLDILLQRIRDSQHFDCLVTEKRLEFENSLRGFNPDVMNDGQKIVLRPLKKGFNDFVTHLRNAYVSRYSRQTIDWQKPKQTPTSTTSSTGAPKSVPLPASAATTVSVQQEKEPSEDAMKCAKICATIIPIIESRLTNMRKRRHNTGWRTKKCFGNLDGSLPAFLADCDYSVCAVGDKQDGEVRRDLNGSSIYELLETEVNGQTLFNKNNGKGYESKTLSELTGHLKTYYTTCHLTLPPSPKYPCSVRDMLTWLTGLPYTSVYSQINGYCKSLLDKDESYKKDSVILPMLEHNLSSYITSTTQKAYDVLVTVSGNGHGAPTLITHMPVTSVTTPEGSITHPT</sequence>
<keyword evidence="1" id="KW-0175">Coiled coil</keyword>
<comment type="caution">
    <text evidence="3">The sequence shown here is derived from an EMBL/GenBank/DDBJ whole genome shotgun (WGS) entry which is preliminary data.</text>
</comment>
<evidence type="ECO:0000313" key="3">
    <source>
        <dbReference type="EMBL" id="GBE63433.1"/>
    </source>
</evidence>
<name>A0A2H6KKB3_9APIC</name>
<feature type="compositionally biased region" description="Basic residues" evidence="2">
    <location>
        <begin position="13"/>
        <end position="28"/>
    </location>
</feature>
<accession>A0A2H6KKB3</accession>
<dbReference type="Proteomes" id="UP000236319">
    <property type="component" value="Unassembled WGS sequence"/>
</dbReference>
<gene>
    <name evidence="3" type="ORF">BOVATA_049260</name>
</gene>
<reference evidence="3 4" key="1">
    <citation type="journal article" date="2017" name="BMC Genomics">
        <title>Whole-genome assembly of Babesia ovata and comparative genomics between closely related pathogens.</title>
        <authorList>
            <person name="Yamagishi J."/>
            <person name="Asada M."/>
            <person name="Hakimi H."/>
            <person name="Tanaka T.Q."/>
            <person name="Sugimoto C."/>
            <person name="Kawazu S."/>
        </authorList>
    </citation>
    <scope>NUCLEOTIDE SEQUENCE [LARGE SCALE GENOMIC DNA]</scope>
    <source>
        <strain evidence="3 4">Miyake</strain>
    </source>
</reference>